<organism evidence="2 3">
    <name type="scientific">Vermiconidia calcicola</name>
    <dbReference type="NCBI Taxonomy" id="1690605"/>
    <lineage>
        <taxon>Eukaryota</taxon>
        <taxon>Fungi</taxon>
        <taxon>Dikarya</taxon>
        <taxon>Ascomycota</taxon>
        <taxon>Pezizomycotina</taxon>
        <taxon>Dothideomycetes</taxon>
        <taxon>Dothideomycetidae</taxon>
        <taxon>Mycosphaerellales</taxon>
        <taxon>Extremaceae</taxon>
        <taxon>Vermiconidia</taxon>
    </lineage>
</organism>
<keyword evidence="3" id="KW-1185">Reference proteome</keyword>
<proteinExistence type="predicted"/>
<dbReference type="Gene3D" id="2.130.10.10">
    <property type="entry name" value="YVTN repeat-like/Quinoprotein amine dehydrogenase"/>
    <property type="match status" value="3"/>
</dbReference>
<dbReference type="InterPro" id="IPR011047">
    <property type="entry name" value="Quinoprotein_ADH-like_sf"/>
</dbReference>
<dbReference type="InterPro" id="IPR015943">
    <property type="entry name" value="WD40/YVTN_repeat-like_dom_sf"/>
</dbReference>
<evidence type="ECO:0000313" key="3">
    <source>
        <dbReference type="Proteomes" id="UP001345827"/>
    </source>
</evidence>
<reference evidence="2 3" key="1">
    <citation type="submission" date="2023-06" db="EMBL/GenBank/DDBJ databases">
        <title>Black Yeasts Isolated from many extreme environments.</title>
        <authorList>
            <person name="Coleine C."/>
            <person name="Stajich J.E."/>
            <person name="Selbmann L."/>
        </authorList>
    </citation>
    <scope>NUCLEOTIDE SEQUENCE [LARGE SCALE GENOMIC DNA]</scope>
    <source>
        <strain evidence="2 3">CCFEE 5887</strain>
    </source>
</reference>
<dbReference type="InterPro" id="IPR054471">
    <property type="entry name" value="GPIID_WHD"/>
</dbReference>
<dbReference type="InterPro" id="IPR001680">
    <property type="entry name" value="WD40_rpt"/>
</dbReference>
<dbReference type="PANTHER" id="PTHR10039">
    <property type="entry name" value="AMELOGENIN"/>
    <property type="match status" value="1"/>
</dbReference>
<feature type="domain" description="GPI inositol-deacylase winged helix" evidence="1">
    <location>
        <begin position="5"/>
        <end position="75"/>
    </location>
</feature>
<dbReference type="EMBL" id="JAXLQG010000003">
    <property type="protein sequence ID" value="KAK5542667.1"/>
    <property type="molecule type" value="Genomic_DNA"/>
</dbReference>
<accession>A0AAV9QKE1</accession>
<sequence length="944" mass="105971">MVVGILNWVACAARPLATNELYHALRYDMNDEIDDDLKRFLENNCGQLVIVDPSDHVRMVHATARDFLFSDNNVSALKLSRKSAHKKLAMVCLNYLCGSEMAGSKPRKLSTRQVVTKRCAFAAYACESWFEHLRFVSSEDDEFAATLVRFLKSTNLLSWIEYVAKKQDLSKLIQTGHALNKYLLRRTQKTLPFGNAGKENQLFDAWSADFVRLVTKFGANLLASPSSIFSVVAPFCPEESAMRSQVSGLSARSWDDCYSTITLPASTSAVACGASVIAVGMHDGSVAIYDQITCQYLRTLKHGEAVKKLLFGDKQPLLVSAGLHKISIWNGWELHWTFELESQLISTALTDEDRLLLATFRSNEMLIWDVATGLERERISWLDEDKENEIYHFRRPVTTAIASDQTLLAIAYRGQDVIVWDIENASVYDVYGKDEGSLGVTGERRTGIASSWSMIFSKAPETKLLVVCYNDVMLSLFNIDDGTVQAKAAANAHTLASSDDGLTLACGNSGGSIQLFEFDTLKLLYKIQAEEMNIKQLAFTADGHRLVDIQDNHCRVWEPPALVRQEIDEENSDTISVSTSPADFKLDEDVDTVHISSVTCSDDGSIIFCGKENGGIYTYDPQTGNQEKELLIHTMHTPVVMLHYDTQSQTLASSDASSRSLVHKLVREAESWKIDCQLLDHRAGVAVTQILANLGCDRLLISTANEDILWQVDVGSCREQGRLRWENERLNYQWTNHPSRRGQLILLVGTKAWIYEWDSLTQLGDAEGIQLQSFEMPNLAIRTVQPCFDDNYLATVYVESGVGRDCGKLIFWEALDITPSSKYIAAVPRFQALADQVLYVVGRHGHRLVFLHRDGWICSADSQSFHEEYYDRHFFIPADWLSASTNLKLDILRNGSIIFVKRDELAIISRGLEHFEHGQSKNVAKRPSISQSVRSIRPTLNFQD</sequence>
<dbReference type="InterPro" id="IPR036322">
    <property type="entry name" value="WD40_repeat_dom_sf"/>
</dbReference>
<evidence type="ECO:0000259" key="1">
    <source>
        <dbReference type="Pfam" id="PF22939"/>
    </source>
</evidence>
<evidence type="ECO:0000313" key="2">
    <source>
        <dbReference type="EMBL" id="KAK5542667.1"/>
    </source>
</evidence>
<gene>
    <name evidence="2" type="ORF">LTR25_002554</name>
</gene>
<dbReference type="SMART" id="SM00320">
    <property type="entry name" value="WD40"/>
    <property type="match status" value="7"/>
</dbReference>
<name>A0AAV9QKE1_9PEZI</name>
<dbReference type="Proteomes" id="UP001345827">
    <property type="component" value="Unassembled WGS sequence"/>
</dbReference>
<dbReference type="PANTHER" id="PTHR10039:SF16">
    <property type="entry name" value="GPI INOSITOL-DEACYLASE"/>
    <property type="match status" value="1"/>
</dbReference>
<dbReference type="Pfam" id="PF22939">
    <property type="entry name" value="WHD_GPIID"/>
    <property type="match status" value="1"/>
</dbReference>
<dbReference type="SUPFAM" id="SSF50978">
    <property type="entry name" value="WD40 repeat-like"/>
    <property type="match status" value="1"/>
</dbReference>
<protein>
    <recommendedName>
        <fullName evidence="1">GPI inositol-deacylase winged helix domain-containing protein</fullName>
    </recommendedName>
</protein>
<comment type="caution">
    <text evidence="2">The sequence shown here is derived from an EMBL/GenBank/DDBJ whole genome shotgun (WGS) entry which is preliminary data.</text>
</comment>
<dbReference type="SUPFAM" id="SSF50998">
    <property type="entry name" value="Quinoprotein alcohol dehydrogenase-like"/>
    <property type="match status" value="1"/>
</dbReference>
<dbReference type="AlphaFoldDB" id="A0AAV9QKE1"/>